<reference evidence="9 10" key="1">
    <citation type="submission" date="2018-06" db="EMBL/GenBank/DDBJ databases">
        <authorList>
            <consortium name="Pathogen Informatics"/>
            <person name="Doyle S."/>
        </authorList>
    </citation>
    <scope>NUCLEOTIDE SEQUENCE [LARGE SCALE GENOMIC DNA]</scope>
    <source>
        <strain evidence="9 10">NCTC10698</strain>
    </source>
</reference>
<sequence>MVTQRKQAAQAPAQQGLVPSDAVEQSWDEAAEDGIASAEVENRELTVGTEHHGQRVDKVLALGVSEFSRSYLQQLLADGAVTLNGKVLLKPSVKVAVGDRLRVEMRPTQQSMAFQPEAMDLQVVYEDEDLLVINKPAGLVVHPAPGNWTGTLLNGLLARDEKARQVPRAGIVHRLDKDTSGLMVVARNRSTMDALIKMIAARDVSRQYLALAHKQWGSRKRREVDAPIGRDPRNRLRMAVVDLNLHPGKQARTDFDLLDGDTAHSLVRCTLHTGRTHQIRVHMASLGHPLIGDTLYGGQPEGGLERQALHAFRLAFEHPVTKSRWSTMRRCHKTWPVHWIYGVCVTICRKASDHHSHGIFGALPSLLRIRRPTAVGATAAPETLRP</sequence>
<dbReference type="CDD" id="cd02869">
    <property type="entry name" value="PseudoU_synth_RluA_like"/>
    <property type="match status" value="1"/>
</dbReference>
<dbReference type="SMART" id="SM00363">
    <property type="entry name" value="S4"/>
    <property type="match status" value="1"/>
</dbReference>
<dbReference type="InterPro" id="IPR020103">
    <property type="entry name" value="PsdUridine_synth_cat_dom_sf"/>
</dbReference>
<comment type="similarity">
    <text evidence="1 6">Belongs to the pseudouridine synthase RluA family.</text>
</comment>
<dbReference type="Gene3D" id="3.10.290.10">
    <property type="entry name" value="RNA-binding S4 domain"/>
    <property type="match status" value="1"/>
</dbReference>
<dbReference type="InterPro" id="IPR006225">
    <property type="entry name" value="PsdUridine_synth_RluC/D"/>
</dbReference>
<dbReference type="SUPFAM" id="SSF55120">
    <property type="entry name" value="Pseudouridine synthase"/>
    <property type="match status" value="1"/>
</dbReference>
<comment type="caution">
    <text evidence="9">The sequence shown here is derived from an EMBL/GenBank/DDBJ whole genome shotgun (WGS) entry which is preliminary data.</text>
</comment>
<dbReference type="EMBL" id="UFXL01000001">
    <property type="protein sequence ID" value="SUY78783.1"/>
    <property type="molecule type" value="Genomic_DNA"/>
</dbReference>
<proteinExistence type="inferred from homology"/>
<organism evidence="9 10">
    <name type="scientific">Comamonas testosteroni</name>
    <name type="common">Pseudomonas testosteroni</name>
    <dbReference type="NCBI Taxonomy" id="285"/>
    <lineage>
        <taxon>Bacteria</taxon>
        <taxon>Pseudomonadati</taxon>
        <taxon>Pseudomonadota</taxon>
        <taxon>Betaproteobacteria</taxon>
        <taxon>Burkholderiales</taxon>
        <taxon>Comamonadaceae</taxon>
        <taxon>Comamonas</taxon>
    </lineage>
</organism>
<comment type="catalytic activity">
    <reaction evidence="6">
        <text>a uridine in RNA = a pseudouridine in RNA</text>
        <dbReference type="Rhea" id="RHEA:48348"/>
        <dbReference type="Rhea" id="RHEA-COMP:12068"/>
        <dbReference type="Rhea" id="RHEA-COMP:12069"/>
        <dbReference type="ChEBI" id="CHEBI:65314"/>
        <dbReference type="ChEBI" id="CHEBI:65315"/>
    </reaction>
</comment>
<dbReference type="AlphaFoldDB" id="A0A8B4S8N8"/>
<dbReference type="InterPro" id="IPR050188">
    <property type="entry name" value="RluA_PseudoU_synthase"/>
</dbReference>
<evidence type="ECO:0000256" key="6">
    <source>
        <dbReference type="RuleBase" id="RU362028"/>
    </source>
</evidence>
<evidence type="ECO:0000256" key="1">
    <source>
        <dbReference type="ARBA" id="ARBA00010876"/>
    </source>
</evidence>
<dbReference type="NCBIfam" id="TIGR00005">
    <property type="entry name" value="rluA_subfam"/>
    <property type="match status" value="1"/>
</dbReference>
<dbReference type="PANTHER" id="PTHR21600:SF44">
    <property type="entry name" value="RIBOSOMAL LARGE SUBUNIT PSEUDOURIDINE SYNTHASE D"/>
    <property type="match status" value="1"/>
</dbReference>
<dbReference type="PANTHER" id="PTHR21600">
    <property type="entry name" value="MITOCHONDRIAL RNA PSEUDOURIDINE SYNTHASE"/>
    <property type="match status" value="1"/>
</dbReference>
<dbReference type="InterPro" id="IPR036986">
    <property type="entry name" value="S4_RNA-bd_sf"/>
</dbReference>
<dbReference type="Proteomes" id="UP000255070">
    <property type="component" value="Unassembled WGS sequence"/>
</dbReference>
<dbReference type="InterPro" id="IPR002942">
    <property type="entry name" value="S4_RNA-bd"/>
</dbReference>
<gene>
    <name evidence="9" type="primary">rluD</name>
    <name evidence="9" type="ORF">NCTC10698_03712</name>
</gene>
<feature type="domain" description="RNA-binding S4" evidence="8">
    <location>
        <begin position="54"/>
        <end position="113"/>
    </location>
</feature>
<evidence type="ECO:0000313" key="10">
    <source>
        <dbReference type="Proteomes" id="UP000255070"/>
    </source>
</evidence>
<dbReference type="PROSITE" id="PS01129">
    <property type="entry name" value="PSI_RLU"/>
    <property type="match status" value="1"/>
</dbReference>
<dbReference type="InterPro" id="IPR006224">
    <property type="entry name" value="PsdUridine_synth_RluA-like_CS"/>
</dbReference>
<dbReference type="CDD" id="cd00165">
    <property type="entry name" value="S4"/>
    <property type="match status" value="1"/>
</dbReference>
<dbReference type="GO" id="GO:0000455">
    <property type="term" value="P:enzyme-directed rRNA pseudouridine synthesis"/>
    <property type="evidence" value="ECO:0007669"/>
    <property type="project" value="TreeGrafter"/>
</dbReference>
<evidence type="ECO:0000256" key="2">
    <source>
        <dbReference type="ARBA" id="ARBA00023235"/>
    </source>
</evidence>
<dbReference type="PROSITE" id="PS50889">
    <property type="entry name" value="S4"/>
    <property type="match status" value="1"/>
</dbReference>
<evidence type="ECO:0000313" key="9">
    <source>
        <dbReference type="EMBL" id="SUY78783.1"/>
    </source>
</evidence>
<dbReference type="GO" id="GO:0160140">
    <property type="term" value="F:23S rRNA pseudouridine(1911/1915/1917) synthase activity"/>
    <property type="evidence" value="ECO:0007669"/>
    <property type="project" value="UniProtKB-EC"/>
</dbReference>
<feature type="active site" evidence="4">
    <location>
        <position position="176"/>
    </location>
</feature>
<evidence type="ECO:0000259" key="8">
    <source>
        <dbReference type="SMART" id="SM00363"/>
    </source>
</evidence>
<evidence type="ECO:0000256" key="5">
    <source>
        <dbReference type="PROSITE-ProRule" id="PRU00182"/>
    </source>
</evidence>
<dbReference type="Pfam" id="PF01479">
    <property type="entry name" value="S4"/>
    <property type="match status" value="1"/>
</dbReference>
<name>A0A8B4S8N8_COMTE</name>
<evidence type="ECO:0000256" key="4">
    <source>
        <dbReference type="PIRSR" id="PIRSR606225-1"/>
    </source>
</evidence>
<feature type="region of interest" description="Disordered" evidence="7">
    <location>
        <begin position="1"/>
        <end position="26"/>
    </location>
</feature>
<dbReference type="EC" id="5.4.99.-" evidence="6"/>
<dbReference type="SUPFAM" id="SSF55174">
    <property type="entry name" value="Alpha-L RNA-binding motif"/>
    <property type="match status" value="1"/>
</dbReference>
<accession>A0A8B4S8N8</accession>
<evidence type="ECO:0000256" key="3">
    <source>
        <dbReference type="ARBA" id="ARBA00036882"/>
    </source>
</evidence>
<keyword evidence="2 6" id="KW-0413">Isomerase</keyword>
<keyword evidence="10" id="KW-1185">Reference proteome</keyword>
<keyword evidence="5" id="KW-0694">RNA-binding</keyword>
<dbReference type="GO" id="GO:0003723">
    <property type="term" value="F:RNA binding"/>
    <property type="evidence" value="ECO:0007669"/>
    <property type="project" value="UniProtKB-KW"/>
</dbReference>
<evidence type="ECO:0000256" key="7">
    <source>
        <dbReference type="SAM" id="MobiDB-lite"/>
    </source>
</evidence>
<comment type="function">
    <text evidence="6">Responsible for synthesis of pseudouridine from uracil.</text>
</comment>
<comment type="catalytic activity">
    <reaction evidence="3">
        <text>uridine(1911/1915/1917) in 23S rRNA = pseudouridine(1911/1915/1917) in 23S rRNA</text>
        <dbReference type="Rhea" id="RHEA:42524"/>
        <dbReference type="Rhea" id="RHEA-COMP:10097"/>
        <dbReference type="Rhea" id="RHEA-COMP:10098"/>
        <dbReference type="ChEBI" id="CHEBI:65314"/>
        <dbReference type="ChEBI" id="CHEBI:65315"/>
        <dbReference type="EC" id="5.4.99.23"/>
    </reaction>
</comment>
<dbReference type="InterPro" id="IPR006145">
    <property type="entry name" value="PsdUridine_synth_RsuA/RluA"/>
</dbReference>
<dbReference type="Pfam" id="PF00849">
    <property type="entry name" value="PseudoU_synth_2"/>
    <property type="match status" value="1"/>
</dbReference>
<protein>
    <recommendedName>
        <fullName evidence="6">Pseudouridine synthase</fullName>
        <ecNumber evidence="6">5.4.99.-</ecNumber>
    </recommendedName>
</protein>
<dbReference type="Gene3D" id="3.30.2350.10">
    <property type="entry name" value="Pseudouridine synthase"/>
    <property type="match status" value="1"/>
</dbReference>